<keyword evidence="4" id="KW-1003">Cell membrane</keyword>
<dbReference type="EMBL" id="FUYJ01000006">
    <property type="protein sequence ID" value="SKB02669.1"/>
    <property type="molecule type" value="Genomic_DNA"/>
</dbReference>
<evidence type="ECO:0000256" key="11">
    <source>
        <dbReference type="ARBA" id="ARBA00023136"/>
    </source>
</evidence>
<dbReference type="InterPro" id="IPR036890">
    <property type="entry name" value="HATPase_C_sf"/>
</dbReference>
<dbReference type="Proteomes" id="UP000190042">
    <property type="component" value="Unassembled WGS sequence"/>
</dbReference>
<keyword evidence="17" id="KW-1185">Reference proteome</keyword>
<reference evidence="17" key="1">
    <citation type="submission" date="2017-02" db="EMBL/GenBank/DDBJ databases">
        <authorList>
            <person name="Varghese N."/>
            <person name="Submissions S."/>
        </authorList>
    </citation>
    <scope>NUCLEOTIDE SEQUENCE [LARGE SCALE GENOMIC DNA]</scope>
    <source>
        <strain evidence="17">DSM 23966</strain>
    </source>
</reference>
<dbReference type="Gene3D" id="1.10.287.130">
    <property type="match status" value="1"/>
</dbReference>
<feature type="domain" description="HAMP" evidence="15">
    <location>
        <begin position="181"/>
        <end position="233"/>
    </location>
</feature>
<dbReference type="InterPro" id="IPR003661">
    <property type="entry name" value="HisK_dim/P_dom"/>
</dbReference>
<evidence type="ECO:0000256" key="8">
    <source>
        <dbReference type="ARBA" id="ARBA00022777"/>
    </source>
</evidence>
<dbReference type="SMART" id="SM00387">
    <property type="entry name" value="HATPase_c"/>
    <property type="match status" value="1"/>
</dbReference>
<dbReference type="PROSITE" id="PS50109">
    <property type="entry name" value="HIS_KIN"/>
    <property type="match status" value="1"/>
</dbReference>
<dbReference type="InterPro" id="IPR036097">
    <property type="entry name" value="HisK_dim/P_sf"/>
</dbReference>
<dbReference type="SUPFAM" id="SSF158472">
    <property type="entry name" value="HAMP domain-like"/>
    <property type="match status" value="1"/>
</dbReference>
<dbReference type="GO" id="GO:0005886">
    <property type="term" value="C:plasma membrane"/>
    <property type="evidence" value="ECO:0007669"/>
    <property type="project" value="UniProtKB-SubCell"/>
</dbReference>
<proteinExistence type="predicted"/>
<evidence type="ECO:0000256" key="2">
    <source>
        <dbReference type="ARBA" id="ARBA00004651"/>
    </source>
</evidence>
<dbReference type="Gene3D" id="3.30.565.10">
    <property type="entry name" value="Histidine kinase-like ATPase, C-terminal domain"/>
    <property type="match status" value="1"/>
</dbReference>
<feature type="coiled-coil region" evidence="12">
    <location>
        <begin position="214"/>
        <end position="241"/>
    </location>
</feature>
<keyword evidence="9" id="KW-0067">ATP-binding</keyword>
<evidence type="ECO:0000256" key="1">
    <source>
        <dbReference type="ARBA" id="ARBA00000085"/>
    </source>
</evidence>
<dbReference type="SUPFAM" id="SSF47384">
    <property type="entry name" value="Homodimeric domain of signal transducing histidine kinase"/>
    <property type="match status" value="1"/>
</dbReference>
<dbReference type="InterPro" id="IPR004358">
    <property type="entry name" value="Sig_transdc_His_kin-like_C"/>
</dbReference>
<dbReference type="GO" id="GO:0005524">
    <property type="term" value="F:ATP binding"/>
    <property type="evidence" value="ECO:0007669"/>
    <property type="project" value="UniProtKB-KW"/>
</dbReference>
<comment type="catalytic activity">
    <reaction evidence="1">
        <text>ATP + protein L-histidine = ADP + protein N-phospho-L-histidine.</text>
        <dbReference type="EC" id="2.7.13.3"/>
    </reaction>
</comment>
<dbReference type="InterPro" id="IPR003594">
    <property type="entry name" value="HATPase_dom"/>
</dbReference>
<evidence type="ECO:0000256" key="5">
    <source>
        <dbReference type="ARBA" id="ARBA00022553"/>
    </source>
</evidence>
<evidence type="ECO:0000256" key="9">
    <source>
        <dbReference type="ARBA" id="ARBA00022840"/>
    </source>
</evidence>
<name>A0A1T4YLJ3_9BACL</name>
<keyword evidence="12" id="KW-0175">Coiled coil</keyword>
<dbReference type="EC" id="2.7.13.3" evidence="3"/>
<dbReference type="FunFam" id="1.10.287.130:FF:000001">
    <property type="entry name" value="Two-component sensor histidine kinase"/>
    <property type="match status" value="1"/>
</dbReference>
<feature type="transmembrane region" description="Helical" evidence="13">
    <location>
        <begin position="159"/>
        <end position="179"/>
    </location>
</feature>
<comment type="subcellular location">
    <subcellularLocation>
        <location evidence="2">Cell membrane</location>
        <topology evidence="2">Multi-pass membrane protein</topology>
    </subcellularLocation>
</comment>
<dbReference type="InterPro" id="IPR050351">
    <property type="entry name" value="BphY/WalK/GraS-like"/>
</dbReference>
<accession>A0A1T4YLJ3</accession>
<dbReference type="Pfam" id="PF02518">
    <property type="entry name" value="HATPase_c"/>
    <property type="match status" value="1"/>
</dbReference>
<dbReference type="Pfam" id="PF00512">
    <property type="entry name" value="HisKA"/>
    <property type="match status" value="1"/>
</dbReference>
<evidence type="ECO:0000256" key="7">
    <source>
        <dbReference type="ARBA" id="ARBA00022741"/>
    </source>
</evidence>
<keyword evidence="11 13" id="KW-0472">Membrane</keyword>
<keyword evidence="13" id="KW-1133">Transmembrane helix</keyword>
<keyword evidence="7" id="KW-0547">Nucleotide-binding</keyword>
<keyword evidence="8 16" id="KW-0418">Kinase</keyword>
<dbReference type="InterPro" id="IPR005467">
    <property type="entry name" value="His_kinase_dom"/>
</dbReference>
<dbReference type="InterPro" id="IPR003660">
    <property type="entry name" value="HAMP_dom"/>
</dbReference>
<evidence type="ECO:0000256" key="12">
    <source>
        <dbReference type="SAM" id="Coils"/>
    </source>
</evidence>
<dbReference type="PROSITE" id="PS50885">
    <property type="entry name" value="HAMP"/>
    <property type="match status" value="1"/>
</dbReference>
<dbReference type="PANTHER" id="PTHR45453">
    <property type="entry name" value="PHOSPHATE REGULON SENSOR PROTEIN PHOR"/>
    <property type="match status" value="1"/>
</dbReference>
<keyword evidence="13" id="KW-0812">Transmembrane</keyword>
<evidence type="ECO:0000256" key="10">
    <source>
        <dbReference type="ARBA" id="ARBA00023012"/>
    </source>
</evidence>
<gene>
    <name evidence="16" type="ORF">SAMN04244570_3037</name>
</gene>
<dbReference type="GO" id="GO:0016036">
    <property type="term" value="P:cellular response to phosphate starvation"/>
    <property type="evidence" value="ECO:0007669"/>
    <property type="project" value="TreeGrafter"/>
</dbReference>
<dbReference type="SMART" id="SM00304">
    <property type="entry name" value="HAMP"/>
    <property type="match status" value="1"/>
</dbReference>
<evidence type="ECO:0000256" key="13">
    <source>
        <dbReference type="SAM" id="Phobius"/>
    </source>
</evidence>
<sequence length="453" mass="51414">MNRISIKLTAYFFIAVLIMETSLILYLHQNIIHTRVDEEFSRLLATGSNHRDVLSENYSDTTMKHIVLMEKDEEREVLITNNQGEIIRSSEENIETLKRDLPQVNDLDLQIDQILVSDWKRSSYIVSAHPYKVNPSQSGYVIMFQSTHPIEQLVGKLNLHFGLAGVTSVVALLIIYAVLSKFLTRPLIRMKKATEKLSKGNFKVSLPFIGSDELGELSTSIQKLADDLERLKTERNEFLASVAHELSTPLTYLIGYSKVAIRQGVSEQERQHYLVIIAEESDRMKELVKNLLDLAKMDENTFTVSKEYFEARPFFEDIFKLVEPSFKLKKLKLDLICDMDFKIHADPLRLEQIVLNLLDNALKYSLEQSTVKMKVSKKGKKSVISVVDVGIGIPLEEIDFIFEKLYRVEKSRSRTSGGSGIGLAIVKELVEAHDGSIDVISNLGEGSTFTIII</sequence>
<dbReference type="PRINTS" id="PR00344">
    <property type="entry name" value="BCTRLSENSOR"/>
</dbReference>
<organism evidence="16 17">
    <name type="scientific">Sporosarcina newyorkensis</name>
    <dbReference type="NCBI Taxonomy" id="759851"/>
    <lineage>
        <taxon>Bacteria</taxon>
        <taxon>Bacillati</taxon>
        <taxon>Bacillota</taxon>
        <taxon>Bacilli</taxon>
        <taxon>Bacillales</taxon>
        <taxon>Caryophanaceae</taxon>
        <taxon>Sporosarcina</taxon>
    </lineage>
</organism>
<evidence type="ECO:0000313" key="17">
    <source>
        <dbReference type="Proteomes" id="UP000190042"/>
    </source>
</evidence>
<evidence type="ECO:0000259" key="15">
    <source>
        <dbReference type="PROSITE" id="PS50885"/>
    </source>
</evidence>
<evidence type="ECO:0000256" key="6">
    <source>
        <dbReference type="ARBA" id="ARBA00022679"/>
    </source>
</evidence>
<dbReference type="Pfam" id="PF00672">
    <property type="entry name" value="HAMP"/>
    <property type="match status" value="1"/>
</dbReference>
<evidence type="ECO:0000256" key="3">
    <source>
        <dbReference type="ARBA" id="ARBA00012438"/>
    </source>
</evidence>
<dbReference type="FunFam" id="3.30.565.10:FF:000006">
    <property type="entry name" value="Sensor histidine kinase WalK"/>
    <property type="match status" value="1"/>
</dbReference>
<keyword evidence="10" id="KW-0902">Two-component regulatory system</keyword>
<evidence type="ECO:0000313" key="16">
    <source>
        <dbReference type="EMBL" id="SKB02669.1"/>
    </source>
</evidence>
<dbReference type="CDD" id="cd00075">
    <property type="entry name" value="HATPase"/>
    <property type="match status" value="1"/>
</dbReference>
<dbReference type="AlphaFoldDB" id="A0A1T4YLJ3"/>
<dbReference type="CDD" id="cd06225">
    <property type="entry name" value="HAMP"/>
    <property type="match status" value="1"/>
</dbReference>
<dbReference type="SUPFAM" id="SSF55874">
    <property type="entry name" value="ATPase domain of HSP90 chaperone/DNA topoisomerase II/histidine kinase"/>
    <property type="match status" value="1"/>
</dbReference>
<protein>
    <recommendedName>
        <fullName evidence="3">histidine kinase</fullName>
        <ecNumber evidence="3">2.7.13.3</ecNumber>
    </recommendedName>
</protein>
<keyword evidence="5" id="KW-0597">Phosphoprotein</keyword>
<dbReference type="Gene3D" id="6.10.340.10">
    <property type="match status" value="1"/>
</dbReference>
<evidence type="ECO:0000259" key="14">
    <source>
        <dbReference type="PROSITE" id="PS50109"/>
    </source>
</evidence>
<feature type="transmembrane region" description="Helical" evidence="13">
    <location>
        <begin position="9"/>
        <end position="27"/>
    </location>
</feature>
<dbReference type="CDD" id="cd00082">
    <property type="entry name" value="HisKA"/>
    <property type="match status" value="1"/>
</dbReference>
<feature type="domain" description="Histidine kinase" evidence="14">
    <location>
        <begin position="241"/>
        <end position="453"/>
    </location>
</feature>
<evidence type="ECO:0000256" key="4">
    <source>
        <dbReference type="ARBA" id="ARBA00022475"/>
    </source>
</evidence>
<dbReference type="SMART" id="SM00388">
    <property type="entry name" value="HisKA"/>
    <property type="match status" value="1"/>
</dbReference>
<dbReference type="PANTHER" id="PTHR45453:SF1">
    <property type="entry name" value="PHOSPHATE REGULON SENSOR PROTEIN PHOR"/>
    <property type="match status" value="1"/>
</dbReference>
<dbReference type="GO" id="GO:0004721">
    <property type="term" value="F:phosphoprotein phosphatase activity"/>
    <property type="evidence" value="ECO:0007669"/>
    <property type="project" value="TreeGrafter"/>
</dbReference>
<dbReference type="GO" id="GO:0000155">
    <property type="term" value="F:phosphorelay sensor kinase activity"/>
    <property type="evidence" value="ECO:0007669"/>
    <property type="project" value="InterPro"/>
</dbReference>
<keyword evidence="6" id="KW-0808">Transferase</keyword>